<dbReference type="Proteomes" id="UP000398389">
    <property type="component" value="Unassembled WGS sequence"/>
</dbReference>
<organism evidence="1 2">
    <name type="scientific">Magnusiomyces paraingens</name>
    <dbReference type="NCBI Taxonomy" id="2606893"/>
    <lineage>
        <taxon>Eukaryota</taxon>
        <taxon>Fungi</taxon>
        <taxon>Dikarya</taxon>
        <taxon>Ascomycota</taxon>
        <taxon>Saccharomycotina</taxon>
        <taxon>Dipodascomycetes</taxon>
        <taxon>Dipodascales</taxon>
        <taxon>Dipodascaceae</taxon>
        <taxon>Magnusiomyces</taxon>
    </lineage>
</organism>
<proteinExistence type="predicted"/>
<accession>A0A5E8BI46</accession>
<name>A0A5E8BI46_9ASCO</name>
<evidence type="ECO:0000313" key="1">
    <source>
        <dbReference type="EMBL" id="VVT51220.1"/>
    </source>
</evidence>
<reference evidence="1 2" key="1">
    <citation type="submission" date="2019-09" db="EMBL/GenBank/DDBJ databases">
        <authorList>
            <person name="Brejova B."/>
        </authorList>
    </citation>
    <scope>NUCLEOTIDE SEQUENCE [LARGE SCALE GENOMIC DNA]</scope>
</reference>
<dbReference type="RefSeq" id="XP_031853633.1">
    <property type="nucleotide sequence ID" value="XM_031997742.1"/>
</dbReference>
<dbReference type="GeneID" id="43581842"/>
<evidence type="ECO:0000313" key="2">
    <source>
        <dbReference type="Proteomes" id="UP000398389"/>
    </source>
</evidence>
<dbReference type="EMBL" id="CABVLU010000002">
    <property type="protein sequence ID" value="VVT51220.1"/>
    <property type="molecule type" value="Genomic_DNA"/>
</dbReference>
<keyword evidence="2" id="KW-1185">Reference proteome</keyword>
<sequence>MPFLFSTNTPKSDDQLKQQQHPVVNLAQNPIAESTTQTPRSVWSSLFGSKKSASCSEPQDLATVRPNQKVVVVAEDSTGFVDVQVRTLSYAEMANMSHVRDPTHFAAPKPAIAMSLDAVYGAVSDDYLSDDQQQQQQQQLFDSQHLDDSSVLLESITPTVVVETRETKPTVSEAVVGALKQESLKKQSLKGEDVVKPMRKGPYMSKHWKTLIHKNERVGLKRVIAHDHQQYESNRDDGDDDEV</sequence>
<protein>
    <submittedName>
        <fullName evidence="1">Uncharacterized protein</fullName>
    </submittedName>
</protein>
<dbReference type="AlphaFoldDB" id="A0A5E8BI46"/>
<gene>
    <name evidence="1" type="ORF">SAPINGB_P003024</name>
</gene>